<proteinExistence type="predicted"/>
<dbReference type="GO" id="GO:0005737">
    <property type="term" value="C:cytoplasm"/>
    <property type="evidence" value="ECO:0007669"/>
    <property type="project" value="TreeGrafter"/>
</dbReference>
<dbReference type="InterPro" id="IPR006076">
    <property type="entry name" value="FAD-dep_OxRdtase"/>
</dbReference>
<protein>
    <recommendedName>
        <fullName evidence="2">FAD dependent oxidoreductase domain-containing protein</fullName>
    </recommendedName>
</protein>
<reference evidence="3 4" key="1">
    <citation type="submission" date="2016-09" db="EMBL/GenBank/DDBJ databases">
        <title>Aspergillus awamori IFM 58123T.</title>
        <authorList>
            <person name="Kusuya Y."/>
            <person name="Shimizu M."/>
            <person name="Takahashi H."/>
            <person name="Yaguchi T."/>
        </authorList>
    </citation>
    <scope>NUCLEOTIDE SEQUENCE [LARGE SCALE GENOMIC DNA]</scope>
    <source>
        <strain evidence="3 4">IFM 58123</strain>
    </source>
</reference>
<dbReference type="Gene3D" id="3.30.9.10">
    <property type="entry name" value="D-Amino Acid Oxidase, subunit A, domain 2"/>
    <property type="match status" value="1"/>
</dbReference>
<name>A0A401KLT0_ASPAW</name>
<sequence length="444" mass="49213">MKSAQKLDIAVIGAGWYGCHTALELKKEGHHVAVFERKSDILHGISGTFGIRLHKGPHYPRSKPTREACRDVFKEFCQTYPDLVVAHERSIYGLGQKDALGYASKVTPEVFHDVCYESPECRTLDVKQLGFAGLISAYDLDEPSIVIGDRLRSALERRLHDASVDIHLGCEVKGITKSDSKQQLSVDTVVHSFDVVINATAYQSLIPPDILKLLPVNIEVTYQACIGLVYEDLTPQDVPFSFIVMDGWFPCIMPAVSTHERPHRDYLIIHGAYTVMGSYDSLQEAQDLLGRLDDAVIGTKVRSHIEHELDRFWPGYTARFTYKGWKGTTLPKLKTRAEFRGSLTFEKDGIIYIFPGKVNNVFNAAQETLTLVDHIAKERTGVLPLAQNGTSSVHACNGVRYTTDGAISTASQELADQPGAGEQSTSNLQSLFIMDPGFKKGGKR</sequence>
<dbReference type="PROSITE" id="PS51257">
    <property type="entry name" value="PROKAR_LIPOPROTEIN"/>
    <property type="match status" value="1"/>
</dbReference>
<keyword evidence="1" id="KW-0560">Oxidoreductase</keyword>
<comment type="caution">
    <text evidence="3">The sequence shown here is derived from an EMBL/GenBank/DDBJ whole genome shotgun (WGS) entry which is preliminary data.</text>
</comment>
<organism evidence="3 4">
    <name type="scientific">Aspergillus awamori</name>
    <name type="common">Black koji mold</name>
    <dbReference type="NCBI Taxonomy" id="105351"/>
    <lineage>
        <taxon>Eukaryota</taxon>
        <taxon>Fungi</taxon>
        <taxon>Dikarya</taxon>
        <taxon>Ascomycota</taxon>
        <taxon>Pezizomycotina</taxon>
        <taxon>Eurotiomycetes</taxon>
        <taxon>Eurotiomycetidae</taxon>
        <taxon>Eurotiales</taxon>
        <taxon>Aspergillaceae</taxon>
        <taxon>Aspergillus</taxon>
    </lineage>
</organism>
<dbReference type="Gene3D" id="3.50.50.60">
    <property type="entry name" value="FAD/NAD(P)-binding domain"/>
    <property type="match status" value="1"/>
</dbReference>
<keyword evidence="4" id="KW-1185">Reference proteome</keyword>
<dbReference type="PANTHER" id="PTHR13847:SF289">
    <property type="entry name" value="GLYCINE OXIDASE"/>
    <property type="match status" value="1"/>
</dbReference>
<evidence type="ECO:0000313" key="3">
    <source>
        <dbReference type="EMBL" id="GCB20122.1"/>
    </source>
</evidence>
<dbReference type="Pfam" id="PF01266">
    <property type="entry name" value="DAO"/>
    <property type="match status" value="1"/>
</dbReference>
<evidence type="ECO:0000313" key="4">
    <source>
        <dbReference type="Proteomes" id="UP000286921"/>
    </source>
</evidence>
<dbReference type="Proteomes" id="UP000286921">
    <property type="component" value="Unassembled WGS sequence"/>
</dbReference>
<dbReference type="SUPFAM" id="SSF51905">
    <property type="entry name" value="FAD/NAD(P)-binding domain"/>
    <property type="match status" value="1"/>
</dbReference>
<evidence type="ECO:0000256" key="1">
    <source>
        <dbReference type="ARBA" id="ARBA00023002"/>
    </source>
</evidence>
<dbReference type="AlphaFoldDB" id="A0A401KLT0"/>
<gene>
    <name evidence="3" type="ORF">AAWM_03007</name>
</gene>
<accession>A0A401KLT0</accession>
<dbReference type="GO" id="GO:0016491">
    <property type="term" value="F:oxidoreductase activity"/>
    <property type="evidence" value="ECO:0007669"/>
    <property type="project" value="UniProtKB-KW"/>
</dbReference>
<feature type="domain" description="FAD dependent oxidoreductase" evidence="2">
    <location>
        <begin position="8"/>
        <end position="327"/>
    </location>
</feature>
<dbReference type="PANTHER" id="PTHR13847">
    <property type="entry name" value="SARCOSINE DEHYDROGENASE-RELATED"/>
    <property type="match status" value="1"/>
</dbReference>
<dbReference type="EMBL" id="BDHI01000007">
    <property type="protein sequence ID" value="GCB20122.1"/>
    <property type="molecule type" value="Genomic_DNA"/>
</dbReference>
<dbReference type="STRING" id="105351.A0A401KLT0"/>
<evidence type="ECO:0000259" key="2">
    <source>
        <dbReference type="Pfam" id="PF01266"/>
    </source>
</evidence>
<dbReference type="InterPro" id="IPR036188">
    <property type="entry name" value="FAD/NAD-bd_sf"/>
</dbReference>